<dbReference type="Proteomes" id="UP001515480">
    <property type="component" value="Unassembled WGS sequence"/>
</dbReference>
<reference evidence="1 2" key="1">
    <citation type="journal article" date="2024" name="Science">
        <title>Giant polyketide synthase enzymes in the biosynthesis of giant marine polyether toxins.</title>
        <authorList>
            <person name="Fallon T.R."/>
            <person name="Shende V.V."/>
            <person name="Wierzbicki I.H."/>
            <person name="Pendleton A.L."/>
            <person name="Watervoot N.F."/>
            <person name="Auber R.P."/>
            <person name="Gonzalez D.J."/>
            <person name="Wisecaver J.H."/>
            <person name="Moore B.S."/>
        </authorList>
    </citation>
    <scope>NUCLEOTIDE SEQUENCE [LARGE SCALE GENOMIC DNA]</scope>
    <source>
        <strain evidence="1 2">12B1</strain>
    </source>
</reference>
<comment type="caution">
    <text evidence="1">The sequence shown here is derived from an EMBL/GenBank/DDBJ whole genome shotgun (WGS) entry which is preliminary data.</text>
</comment>
<sequence>MSLRLTPGVIVASYDDHWIYYPVCRFDPKKARLKLDKENRQVWVGPATKVKVEYDKGQSDIVNGGNIKLHSRADLERGYEWDPKMDKENPMPRLKIWKMPPAVA</sequence>
<accession>A0AB34KD37</accession>
<organism evidence="1 2">
    <name type="scientific">Prymnesium parvum</name>
    <name type="common">Toxic golden alga</name>
    <dbReference type="NCBI Taxonomy" id="97485"/>
    <lineage>
        <taxon>Eukaryota</taxon>
        <taxon>Haptista</taxon>
        <taxon>Haptophyta</taxon>
        <taxon>Prymnesiophyceae</taxon>
        <taxon>Prymnesiales</taxon>
        <taxon>Prymnesiaceae</taxon>
        <taxon>Prymnesium</taxon>
    </lineage>
</organism>
<dbReference type="EMBL" id="JBGBPQ010000001">
    <property type="protein sequence ID" value="KAL1530365.1"/>
    <property type="molecule type" value="Genomic_DNA"/>
</dbReference>
<evidence type="ECO:0000313" key="2">
    <source>
        <dbReference type="Proteomes" id="UP001515480"/>
    </source>
</evidence>
<dbReference type="AlphaFoldDB" id="A0AB34KD37"/>
<proteinExistence type="predicted"/>
<evidence type="ECO:0000313" key="1">
    <source>
        <dbReference type="EMBL" id="KAL1530365.1"/>
    </source>
</evidence>
<protein>
    <submittedName>
        <fullName evidence="1">Uncharacterized protein</fullName>
    </submittedName>
</protein>
<keyword evidence="2" id="KW-1185">Reference proteome</keyword>
<gene>
    <name evidence="1" type="ORF">AB1Y20_001273</name>
</gene>
<name>A0AB34KD37_PRYPA</name>